<feature type="transmembrane region" description="Helical" evidence="4">
    <location>
        <begin position="506"/>
        <end position="524"/>
    </location>
</feature>
<keyword evidence="4" id="KW-0472">Membrane</keyword>
<feature type="transmembrane region" description="Helical" evidence="4">
    <location>
        <begin position="250"/>
        <end position="270"/>
    </location>
</feature>
<dbReference type="RefSeq" id="WP_289957382.1">
    <property type="nucleotide sequence ID" value="NZ_JAUEMJ010000003.1"/>
</dbReference>
<sequence length="732" mass="76279">MSRAVILPAPGGHAEITEDTTVLDRLIAQIREAGCDDITVLTRPGADRPVKAAQIESADANTDLRHLGELAFAAENGGALYVACADLVASQTTVAAVLSDSSRRSGVLVGGDDPTAAPVNCERGLVTGPGPGPDRLGGLAKVSAAHLARLKRHWPRRAEGDAFASVLAALHARAVPVNAYRTGGLEHRQVGNADEALATIAAFEAVDMDAWRLKNAIKHDDDFFATYAVSTWTPRLVKLAARLGWTPTPITWVSIALAVGAAAIFATGWTQAGASPGAGERLWYLAAAALMYASFVFDCVDGQLARYTQNFSSFGGWLDMMADRSKEFLIYAGFAAGAAASGVAAPTAWGLAIAAMATQTIRHTADTWYAVLLDTAVVRQARKRESAPPVGRAAHLGQRLGTASEQVMGAHRTPLYWIKRTIVAPVGERWLLLAVAAVAFGPQAALAALLVWQLLALGYTTAGRTLRSLAARTAALRRPDRSAHRDDGPLGKLVPRSPVGGDMTPFAATAAAVAAAAAAVLAAAFGTPPWAPFGLAALALVLAASVARTDHEGLLDWFIPAGLRAVELGAICAAGIAAGVSWPVLYTLLTVIALYFYDLAAGLDKAASPVARRDLGLGWPARSLIAITAAAIAVATVPVVATVVYGALAVYVAAVFVGAVVAGTVRASRAAAALPPDLRRRSAIGPERAVMLDRQANSFELHAQTGAHRWSPTTKVYLCASSGSRVWCSPRP</sequence>
<protein>
    <submittedName>
        <fullName evidence="5">DUF5941 domain-containing protein</fullName>
    </submittedName>
</protein>
<feature type="transmembrane region" description="Helical" evidence="4">
    <location>
        <begin position="624"/>
        <end position="645"/>
    </location>
</feature>
<evidence type="ECO:0000256" key="2">
    <source>
        <dbReference type="RuleBase" id="RU003750"/>
    </source>
</evidence>
<keyword evidence="4" id="KW-1133">Transmembrane helix</keyword>
<evidence type="ECO:0000256" key="1">
    <source>
        <dbReference type="ARBA" id="ARBA00022679"/>
    </source>
</evidence>
<dbReference type="Gene3D" id="1.20.120.1760">
    <property type="match status" value="1"/>
</dbReference>
<name>A0ABT7YPC6_9ACTN</name>
<feature type="transmembrane region" description="Helical" evidence="4">
    <location>
        <begin position="430"/>
        <end position="457"/>
    </location>
</feature>
<evidence type="ECO:0000256" key="4">
    <source>
        <dbReference type="SAM" id="Phobius"/>
    </source>
</evidence>
<feature type="transmembrane region" description="Helical" evidence="4">
    <location>
        <begin position="651"/>
        <end position="672"/>
    </location>
</feature>
<dbReference type="Proteomes" id="UP001171902">
    <property type="component" value="Unassembled WGS sequence"/>
</dbReference>
<dbReference type="EMBL" id="JAUEMJ010000003">
    <property type="protein sequence ID" value="MDN3240451.1"/>
    <property type="molecule type" value="Genomic_DNA"/>
</dbReference>
<accession>A0ABT7YPC6</accession>
<evidence type="ECO:0000313" key="5">
    <source>
        <dbReference type="EMBL" id="MDN3240451.1"/>
    </source>
</evidence>
<feature type="compositionally biased region" description="Basic and acidic residues" evidence="3">
    <location>
        <begin position="477"/>
        <end position="489"/>
    </location>
</feature>
<evidence type="ECO:0000256" key="3">
    <source>
        <dbReference type="SAM" id="MobiDB-lite"/>
    </source>
</evidence>
<dbReference type="InterPro" id="IPR000462">
    <property type="entry name" value="CDP-OH_P_trans"/>
</dbReference>
<dbReference type="InterPro" id="IPR043130">
    <property type="entry name" value="CDP-OH_PTrfase_TM_dom"/>
</dbReference>
<feature type="transmembrane region" description="Helical" evidence="4">
    <location>
        <begin position="584"/>
        <end position="603"/>
    </location>
</feature>
<gene>
    <name evidence="5" type="ORF">QWI33_12000</name>
</gene>
<feature type="transmembrane region" description="Helical" evidence="4">
    <location>
        <begin position="530"/>
        <end position="547"/>
    </location>
</feature>
<feature type="transmembrane region" description="Helical" evidence="4">
    <location>
        <begin position="328"/>
        <end position="349"/>
    </location>
</feature>
<comment type="similarity">
    <text evidence="2">Belongs to the CDP-alcohol phosphatidyltransferase class-I family.</text>
</comment>
<dbReference type="PROSITE" id="PS00379">
    <property type="entry name" value="CDP_ALCOHOL_P_TRANSF"/>
    <property type="match status" value="1"/>
</dbReference>
<dbReference type="Pfam" id="PF01066">
    <property type="entry name" value="CDP-OH_P_transf"/>
    <property type="match status" value="1"/>
</dbReference>
<keyword evidence="6" id="KW-1185">Reference proteome</keyword>
<keyword evidence="4" id="KW-0812">Transmembrane</keyword>
<evidence type="ECO:0000313" key="6">
    <source>
        <dbReference type="Proteomes" id="UP001171902"/>
    </source>
</evidence>
<feature type="region of interest" description="Disordered" evidence="3">
    <location>
        <begin position="477"/>
        <end position="496"/>
    </location>
</feature>
<organism evidence="5 6">
    <name type="scientific">Glycomyces tritici</name>
    <dbReference type="NCBI Taxonomy" id="2665176"/>
    <lineage>
        <taxon>Bacteria</taxon>
        <taxon>Bacillati</taxon>
        <taxon>Actinomycetota</taxon>
        <taxon>Actinomycetes</taxon>
        <taxon>Glycomycetales</taxon>
        <taxon>Glycomycetaceae</taxon>
        <taxon>Glycomyces</taxon>
    </lineage>
</organism>
<dbReference type="InterPro" id="IPR048254">
    <property type="entry name" value="CDP_ALCOHOL_P_TRANSF_CS"/>
</dbReference>
<proteinExistence type="inferred from homology"/>
<reference evidence="5" key="1">
    <citation type="submission" date="2023-06" db="EMBL/GenBank/DDBJ databases">
        <title>Gycomyces niveus sp.nov., a novel actinomycete isolated from soil in Shouguang.</title>
        <authorList>
            <person name="Yang X."/>
            <person name="Zhao J."/>
        </authorList>
    </citation>
    <scope>NUCLEOTIDE SEQUENCE</scope>
    <source>
        <strain evidence="5">NEAU C2</strain>
    </source>
</reference>
<keyword evidence="1 2" id="KW-0808">Transferase</keyword>
<feature type="transmembrane region" description="Helical" evidence="4">
    <location>
        <begin position="282"/>
        <end position="300"/>
    </location>
</feature>
<comment type="caution">
    <text evidence="5">The sequence shown here is derived from an EMBL/GenBank/DDBJ whole genome shotgun (WGS) entry which is preliminary data.</text>
</comment>